<name>A0A6A6WE89_9PEZI</name>
<dbReference type="EMBL" id="ML996568">
    <property type="protein sequence ID" value="KAF2760310.1"/>
    <property type="molecule type" value="Genomic_DNA"/>
</dbReference>
<keyword evidence="1" id="KW-0472">Membrane</keyword>
<organism evidence="2 3">
    <name type="scientific">Pseudovirgaria hyperparasitica</name>
    <dbReference type="NCBI Taxonomy" id="470096"/>
    <lineage>
        <taxon>Eukaryota</taxon>
        <taxon>Fungi</taxon>
        <taxon>Dikarya</taxon>
        <taxon>Ascomycota</taxon>
        <taxon>Pezizomycotina</taxon>
        <taxon>Dothideomycetes</taxon>
        <taxon>Dothideomycetes incertae sedis</taxon>
        <taxon>Acrospermales</taxon>
        <taxon>Acrospermaceae</taxon>
        <taxon>Pseudovirgaria</taxon>
    </lineage>
</organism>
<keyword evidence="1" id="KW-0812">Transmembrane</keyword>
<evidence type="ECO:0000256" key="1">
    <source>
        <dbReference type="SAM" id="Phobius"/>
    </source>
</evidence>
<reference evidence="2" key="1">
    <citation type="journal article" date="2020" name="Stud. Mycol.">
        <title>101 Dothideomycetes genomes: a test case for predicting lifestyles and emergence of pathogens.</title>
        <authorList>
            <person name="Haridas S."/>
            <person name="Albert R."/>
            <person name="Binder M."/>
            <person name="Bloem J."/>
            <person name="Labutti K."/>
            <person name="Salamov A."/>
            <person name="Andreopoulos B."/>
            <person name="Baker S."/>
            <person name="Barry K."/>
            <person name="Bills G."/>
            <person name="Bluhm B."/>
            <person name="Cannon C."/>
            <person name="Castanera R."/>
            <person name="Culley D."/>
            <person name="Daum C."/>
            <person name="Ezra D."/>
            <person name="Gonzalez J."/>
            <person name="Henrissat B."/>
            <person name="Kuo A."/>
            <person name="Liang C."/>
            <person name="Lipzen A."/>
            <person name="Lutzoni F."/>
            <person name="Magnuson J."/>
            <person name="Mondo S."/>
            <person name="Nolan M."/>
            <person name="Ohm R."/>
            <person name="Pangilinan J."/>
            <person name="Park H.-J."/>
            <person name="Ramirez L."/>
            <person name="Alfaro M."/>
            <person name="Sun H."/>
            <person name="Tritt A."/>
            <person name="Yoshinaga Y."/>
            <person name="Zwiers L.-H."/>
            <person name="Turgeon B."/>
            <person name="Goodwin S."/>
            <person name="Spatafora J."/>
            <person name="Crous P."/>
            <person name="Grigoriev I."/>
        </authorList>
    </citation>
    <scope>NUCLEOTIDE SEQUENCE</scope>
    <source>
        <strain evidence="2">CBS 121739</strain>
    </source>
</reference>
<evidence type="ECO:0000313" key="3">
    <source>
        <dbReference type="Proteomes" id="UP000799437"/>
    </source>
</evidence>
<dbReference type="RefSeq" id="XP_033602761.1">
    <property type="nucleotide sequence ID" value="XM_033740427.1"/>
</dbReference>
<proteinExistence type="predicted"/>
<evidence type="ECO:0000313" key="2">
    <source>
        <dbReference type="EMBL" id="KAF2760310.1"/>
    </source>
</evidence>
<keyword evidence="1" id="KW-1133">Transmembrane helix</keyword>
<dbReference type="GeneID" id="54481481"/>
<protein>
    <submittedName>
        <fullName evidence="2">Uncharacterized protein</fullName>
    </submittedName>
</protein>
<keyword evidence="3" id="KW-1185">Reference proteome</keyword>
<gene>
    <name evidence="2" type="ORF">EJ05DRAFT_279398</name>
</gene>
<dbReference type="Proteomes" id="UP000799437">
    <property type="component" value="Unassembled WGS sequence"/>
</dbReference>
<dbReference type="AlphaFoldDB" id="A0A6A6WE89"/>
<feature type="transmembrane region" description="Helical" evidence="1">
    <location>
        <begin position="61"/>
        <end position="80"/>
    </location>
</feature>
<accession>A0A6A6WE89</accession>
<sequence length="110" mass="12177">MASTPVVGSVKSDQPGTLFQNDFSLRPGEATQHINFPTLHLFTSSPQRFSLAPSHPYQKQVWSIAPMLAALYNVFYFSILSTRHLAAFILGTSNVRVLQSLSFLSSCNDE</sequence>